<protein>
    <submittedName>
        <fullName evidence="3">MerR family transcriptional regulator</fullName>
    </submittedName>
</protein>
<reference evidence="3 4" key="1">
    <citation type="submission" date="2020-02" db="EMBL/GenBank/DDBJ databases">
        <authorList>
            <person name="Feng H."/>
        </authorList>
    </citation>
    <scope>NUCLEOTIDE SEQUENCE [LARGE SCALE GENOMIC DNA]</scope>
    <source>
        <strain evidence="3 4">Gsoil 114</strain>
    </source>
</reference>
<dbReference type="GO" id="GO:0003700">
    <property type="term" value="F:DNA-binding transcription factor activity"/>
    <property type="evidence" value="ECO:0007669"/>
    <property type="project" value="InterPro"/>
</dbReference>
<proteinExistence type="predicted"/>
<dbReference type="Proteomes" id="UP000476934">
    <property type="component" value="Unassembled WGS sequence"/>
</dbReference>
<dbReference type="SUPFAM" id="SSF46955">
    <property type="entry name" value="Putative DNA-binding domain"/>
    <property type="match status" value="1"/>
</dbReference>
<keyword evidence="4" id="KW-1185">Reference proteome</keyword>
<comment type="caution">
    <text evidence="3">The sequence shown here is derived from an EMBL/GenBank/DDBJ whole genome shotgun (WGS) entry which is preliminary data.</text>
</comment>
<name>A0A6M0PCJ8_9BACI</name>
<dbReference type="EMBL" id="JAAIWK010000032">
    <property type="protein sequence ID" value="NEY21378.1"/>
    <property type="molecule type" value="Genomic_DNA"/>
</dbReference>
<dbReference type="Pfam" id="PF13411">
    <property type="entry name" value="MerR_1"/>
    <property type="match status" value="1"/>
</dbReference>
<evidence type="ECO:0000256" key="1">
    <source>
        <dbReference type="ARBA" id="ARBA00023125"/>
    </source>
</evidence>
<dbReference type="InterPro" id="IPR000551">
    <property type="entry name" value="MerR-type_HTH_dom"/>
</dbReference>
<dbReference type="Gene3D" id="1.10.1660.10">
    <property type="match status" value="1"/>
</dbReference>
<dbReference type="PANTHER" id="PTHR30204:SF58">
    <property type="entry name" value="HTH-TYPE TRANSCRIPTIONAL REGULATOR YFMP"/>
    <property type="match status" value="1"/>
</dbReference>
<organism evidence="3 4">
    <name type="scientific">Heyndrickxia ginsengihumi</name>
    <dbReference type="NCBI Taxonomy" id="363870"/>
    <lineage>
        <taxon>Bacteria</taxon>
        <taxon>Bacillati</taxon>
        <taxon>Bacillota</taxon>
        <taxon>Bacilli</taxon>
        <taxon>Bacillales</taxon>
        <taxon>Bacillaceae</taxon>
        <taxon>Heyndrickxia</taxon>
    </lineage>
</organism>
<dbReference type="RefSeq" id="WP_163174327.1">
    <property type="nucleotide sequence ID" value="NZ_JAAIWK010000032.1"/>
</dbReference>
<keyword evidence="1" id="KW-0238">DNA-binding</keyword>
<sequence>MSTYQIDEVAKLCGLTKRTIRYYEEIGLLSPPERTNGGFRKYSAKHLERLHQIINAREVLGISLQEIQEFIAIREEINNQMTDLKQTVDTDIKHQKLLRFKEVLDKQRMMIDRKMKKISEIKEDTDQYYIRICEAIKKYEKE</sequence>
<dbReference type="PROSITE" id="PS50937">
    <property type="entry name" value="HTH_MERR_2"/>
    <property type="match status" value="1"/>
</dbReference>
<reference evidence="3 4" key="2">
    <citation type="submission" date="2020-03" db="EMBL/GenBank/DDBJ databases">
        <title>Bacillus aquiflavi sp. nov., isolated from yellow water of strong flavor Chinese baijiu in Yibin region of China.</title>
        <authorList>
            <person name="Xie J."/>
        </authorList>
    </citation>
    <scope>NUCLEOTIDE SEQUENCE [LARGE SCALE GENOMIC DNA]</scope>
    <source>
        <strain evidence="3 4">Gsoil 114</strain>
    </source>
</reference>
<dbReference type="SMART" id="SM00422">
    <property type="entry name" value="HTH_MERR"/>
    <property type="match status" value="1"/>
</dbReference>
<dbReference type="AlphaFoldDB" id="A0A6M0PCJ8"/>
<dbReference type="PANTHER" id="PTHR30204">
    <property type="entry name" value="REDOX-CYCLING DRUG-SENSING TRANSCRIPTIONAL ACTIVATOR SOXR"/>
    <property type="match status" value="1"/>
</dbReference>
<gene>
    <name evidence="3" type="ORF">G4D61_15645</name>
</gene>
<dbReference type="InterPro" id="IPR009061">
    <property type="entry name" value="DNA-bd_dom_put_sf"/>
</dbReference>
<evidence type="ECO:0000313" key="4">
    <source>
        <dbReference type="Proteomes" id="UP000476934"/>
    </source>
</evidence>
<evidence type="ECO:0000313" key="3">
    <source>
        <dbReference type="EMBL" id="NEY21378.1"/>
    </source>
</evidence>
<feature type="domain" description="HTH merR-type" evidence="2">
    <location>
        <begin position="3"/>
        <end position="73"/>
    </location>
</feature>
<accession>A0A6M0PCJ8</accession>
<dbReference type="InterPro" id="IPR047057">
    <property type="entry name" value="MerR_fam"/>
</dbReference>
<evidence type="ECO:0000259" key="2">
    <source>
        <dbReference type="PROSITE" id="PS50937"/>
    </source>
</evidence>
<dbReference type="GO" id="GO:0003677">
    <property type="term" value="F:DNA binding"/>
    <property type="evidence" value="ECO:0007669"/>
    <property type="project" value="UniProtKB-KW"/>
</dbReference>